<reference evidence="8 9" key="1">
    <citation type="journal article" date="2016" name="Nat. Commun.">
        <title>Thousands of microbial genomes shed light on interconnected biogeochemical processes in an aquifer system.</title>
        <authorList>
            <person name="Anantharaman K."/>
            <person name="Brown C.T."/>
            <person name="Hug L.A."/>
            <person name="Sharon I."/>
            <person name="Castelle C.J."/>
            <person name="Probst A.J."/>
            <person name="Thomas B.C."/>
            <person name="Singh A."/>
            <person name="Wilkins M.J."/>
            <person name="Karaoz U."/>
            <person name="Brodie E.L."/>
            <person name="Williams K.H."/>
            <person name="Hubbard S.S."/>
            <person name="Banfield J.F."/>
        </authorList>
    </citation>
    <scope>NUCLEOTIDE SEQUENCE [LARGE SCALE GENOMIC DNA]</scope>
</reference>
<dbReference type="PROSITE" id="PS00938">
    <property type="entry name" value="IF3"/>
    <property type="match status" value="1"/>
</dbReference>
<name>A0A1G2MCV7_9BACT</name>
<evidence type="ECO:0000256" key="2">
    <source>
        <dbReference type="ARBA" id="ARBA00022540"/>
    </source>
</evidence>
<evidence type="ECO:0000256" key="5">
    <source>
        <dbReference type="RuleBase" id="RU000646"/>
    </source>
</evidence>
<evidence type="ECO:0000259" key="6">
    <source>
        <dbReference type="Pfam" id="PF00707"/>
    </source>
</evidence>
<dbReference type="AlphaFoldDB" id="A0A1G2MCV7"/>
<dbReference type="Pfam" id="PF00707">
    <property type="entry name" value="IF3_C"/>
    <property type="match status" value="1"/>
</dbReference>
<comment type="subcellular location">
    <subcellularLocation>
        <location evidence="5">Cytoplasm</location>
    </subcellularLocation>
</comment>
<organism evidence="8 9">
    <name type="scientific">Candidatus Taylorbacteria bacterium RIFCSPHIGHO2_01_FULL_51_15</name>
    <dbReference type="NCBI Taxonomy" id="1802304"/>
    <lineage>
        <taxon>Bacteria</taxon>
        <taxon>Candidatus Tayloriibacteriota</taxon>
    </lineage>
</organism>
<dbReference type="PANTHER" id="PTHR10938:SF0">
    <property type="entry name" value="TRANSLATION INITIATION FACTOR IF-3, MITOCHONDRIAL"/>
    <property type="match status" value="1"/>
</dbReference>
<sequence length="170" mass="19134">MSTPRVRINHQIRAGELRVIGPEGENLGVITLQDALRKAEEAGFDLIEISPNATPPVAKIMDYGKFQYAENKKQKAAKAKVHTVEVKNIQIKIGTSEHDLELKAKRVGEWLGEGNKVKIDLFLVGRSKYMEFKFLQERLERILKLVPVAYKVADPVKKGMKGLTIIIEKS</sequence>
<feature type="domain" description="Translation initiation factor 3 N-terminal" evidence="7">
    <location>
        <begin position="8"/>
        <end position="77"/>
    </location>
</feature>
<feature type="domain" description="Translation initiation factor 3 C-terminal" evidence="6">
    <location>
        <begin position="84"/>
        <end position="166"/>
    </location>
</feature>
<dbReference type="GO" id="GO:0005829">
    <property type="term" value="C:cytosol"/>
    <property type="evidence" value="ECO:0007669"/>
    <property type="project" value="TreeGrafter"/>
</dbReference>
<dbReference type="SUPFAM" id="SSF55200">
    <property type="entry name" value="Translation initiation factor IF3, C-terminal domain"/>
    <property type="match status" value="1"/>
</dbReference>
<evidence type="ECO:0000313" key="8">
    <source>
        <dbReference type="EMBL" id="OHA21544.1"/>
    </source>
</evidence>
<dbReference type="NCBIfam" id="TIGR00168">
    <property type="entry name" value="infC"/>
    <property type="match status" value="1"/>
</dbReference>
<keyword evidence="2 5" id="KW-0396">Initiation factor</keyword>
<dbReference type="InterPro" id="IPR001288">
    <property type="entry name" value="Translation_initiation_fac_3"/>
</dbReference>
<dbReference type="GO" id="GO:0003743">
    <property type="term" value="F:translation initiation factor activity"/>
    <property type="evidence" value="ECO:0007669"/>
    <property type="project" value="UniProtKB-UniRule"/>
</dbReference>
<dbReference type="Gene3D" id="3.10.20.80">
    <property type="entry name" value="Translation initiation factor 3 (IF-3), N-terminal domain"/>
    <property type="match status" value="1"/>
</dbReference>
<dbReference type="InterPro" id="IPR036787">
    <property type="entry name" value="T_IF-3_N_sf"/>
</dbReference>
<dbReference type="SUPFAM" id="SSF54364">
    <property type="entry name" value="Translation initiation factor IF3, N-terminal domain"/>
    <property type="match status" value="1"/>
</dbReference>
<dbReference type="InterPro" id="IPR019815">
    <property type="entry name" value="Translation_initiation_fac_3_C"/>
</dbReference>
<dbReference type="GO" id="GO:0032790">
    <property type="term" value="P:ribosome disassembly"/>
    <property type="evidence" value="ECO:0007669"/>
    <property type="project" value="TreeGrafter"/>
</dbReference>
<dbReference type="EMBL" id="MHRI01000007">
    <property type="protein sequence ID" value="OHA21544.1"/>
    <property type="molecule type" value="Genomic_DNA"/>
</dbReference>
<dbReference type="Gene3D" id="3.30.110.10">
    <property type="entry name" value="Translation initiation factor 3 (IF-3), C-terminal domain"/>
    <property type="match status" value="1"/>
</dbReference>
<dbReference type="InterPro" id="IPR019813">
    <property type="entry name" value="Translation_initiation_fac3_CS"/>
</dbReference>
<dbReference type="FunFam" id="3.10.20.80:FF:000001">
    <property type="entry name" value="Translation initiation factor IF-3"/>
    <property type="match status" value="1"/>
</dbReference>
<dbReference type="InterPro" id="IPR036788">
    <property type="entry name" value="T_IF-3_C_sf"/>
</dbReference>
<evidence type="ECO:0000256" key="4">
    <source>
        <dbReference type="NCBIfam" id="TIGR00168"/>
    </source>
</evidence>
<dbReference type="GO" id="GO:0043022">
    <property type="term" value="F:ribosome binding"/>
    <property type="evidence" value="ECO:0007669"/>
    <property type="project" value="TreeGrafter"/>
</dbReference>
<comment type="function">
    <text evidence="5">IF-3 binds to the 30S ribosomal subunit and shifts the equilibrium between 70S ribosomes and their 50S and 30S subunits in favor of the free subunits, thus enhancing the availability of 30S subunits on which protein synthesis initiation begins.</text>
</comment>
<dbReference type="Pfam" id="PF05198">
    <property type="entry name" value="IF3_N"/>
    <property type="match status" value="1"/>
</dbReference>
<comment type="caution">
    <text evidence="8">The sequence shown here is derived from an EMBL/GenBank/DDBJ whole genome shotgun (WGS) entry which is preliminary data.</text>
</comment>
<proteinExistence type="inferred from homology"/>
<evidence type="ECO:0000256" key="3">
    <source>
        <dbReference type="ARBA" id="ARBA00022917"/>
    </source>
</evidence>
<dbReference type="GO" id="GO:0016020">
    <property type="term" value="C:membrane"/>
    <property type="evidence" value="ECO:0007669"/>
    <property type="project" value="TreeGrafter"/>
</dbReference>
<dbReference type="PANTHER" id="PTHR10938">
    <property type="entry name" value="TRANSLATION INITIATION FACTOR IF-3"/>
    <property type="match status" value="1"/>
</dbReference>
<comment type="subunit">
    <text evidence="5">Monomer.</text>
</comment>
<evidence type="ECO:0000256" key="1">
    <source>
        <dbReference type="ARBA" id="ARBA00005439"/>
    </source>
</evidence>
<keyword evidence="3 5" id="KW-0648">Protein biosynthesis</keyword>
<accession>A0A1G2MCV7</accession>
<evidence type="ECO:0000313" key="9">
    <source>
        <dbReference type="Proteomes" id="UP000178121"/>
    </source>
</evidence>
<dbReference type="Proteomes" id="UP000178121">
    <property type="component" value="Unassembled WGS sequence"/>
</dbReference>
<gene>
    <name evidence="8" type="ORF">A2849_03925</name>
</gene>
<comment type="similarity">
    <text evidence="1 5">Belongs to the IF-3 family.</text>
</comment>
<evidence type="ECO:0000259" key="7">
    <source>
        <dbReference type="Pfam" id="PF05198"/>
    </source>
</evidence>
<dbReference type="InterPro" id="IPR019814">
    <property type="entry name" value="Translation_initiation_fac_3_N"/>
</dbReference>
<protein>
    <recommendedName>
        <fullName evidence="4 5">Translation initiation factor IF-3</fullName>
    </recommendedName>
</protein>